<evidence type="ECO:0000313" key="4">
    <source>
        <dbReference type="Proteomes" id="UP000032180"/>
    </source>
</evidence>
<reference evidence="3" key="3">
    <citation type="submission" date="2015-04" db="UniProtKB">
        <authorList>
            <consortium name="EnsemblPlants"/>
        </authorList>
    </citation>
    <scope>IDENTIFICATION</scope>
</reference>
<feature type="region of interest" description="Disordered" evidence="1">
    <location>
        <begin position="1016"/>
        <end position="1060"/>
    </location>
</feature>
<feature type="compositionally biased region" description="Basic and acidic residues" evidence="1">
    <location>
        <begin position="1016"/>
        <end position="1026"/>
    </location>
</feature>
<dbReference type="STRING" id="77586.A0A0D9X590"/>
<feature type="domain" description="F-box" evidence="2">
    <location>
        <begin position="640"/>
        <end position="688"/>
    </location>
</feature>
<reference evidence="4" key="2">
    <citation type="submission" date="2013-12" db="EMBL/GenBank/DDBJ databases">
        <authorList>
            <person name="Yu Y."/>
            <person name="Lee S."/>
            <person name="de Baynast K."/>
            <person name="Wissotski M."/>
            <person name="Liu L."/>
            <person name="Talag J."/>
            <person name="Goicoechea J."/>
            <person name="Angelova A."/>
            <person name="Jetty R."/>
            <person name="Kudrna D."/>
            <person name="Golser W."/>
            <person name="Rivera L."/>
            <person name="Zhang J."/>
            <person name="Wing R."/>
        </authorList>
    </citation>
    <scope>NUCLEOTIDE SEQUENCE</scope>
</reference>
<feature type="region of interest" description="Disordered" evidence="1">
    <location>
        <begin position="584"/>
        <end position="643"/>
    </location>
</feature>
<dbReference type="eggNOG" id="KOG1947">
    <property type="taxonomic scope" value="Eukaryota"/>
</dbReference>
<feature type="compositionally biased region" description="Basic and acidic residues" evidence="1">
    <location>
        <begin position="344"/>
        <end position="356"/>
    </location>
</feature>
<dbReference type="Gene3D" id="1.20.1280.50">
    <property type="match status" value="2"/>
</dbReference>
<feature type="domain" description="F-box" evidence="2">
    <location>
        <begin position="371"/>
        <end position="419"/>
    </location>
</feature>
<feature type="region of interest" description="Disordered" evidence="1">
    <location>
        <begin position="793"/>
        <end position="824"/>
    </location>
</feature>
<dbReference type="SUPFAM" id="SSF52047">
    <property type="entry name" value="RNI-like"/>
    <property type="match status" value="2"/>
</dbReference>
<proteinExistence type="predicted"/>
<feature type="compositionally biased region" description="Pro residues" evidence="1">
    <location>
        <begin position="358"/>
        <end position="368"/>
    </location>
</feature>
<dbReference type="InterPro" id="IPR036047">
    <property type="entry name" value="F-box-like_dom_sf"/>
</dbReference>
<feature type="compositionally biased region" description="Pro residues" evidence="1">
    <location>
        <begin position="805"/>
        <end position="819"/>
    </location>
</feature>
<dbReference type="InterPro" id="IPR001810">
    <property type="entry name" value="F-box_dom"/>
</dbReference>
<organism evidence="3 4">
    <name type="scientific">Leersia perrieri</name>
    <dbReference type="NCBI Taxonomy" id="77586"/>
    <lineage>
        <taxon>Eukaryota</taxon>
        <taxon>Viridiplantae</taxon>
        <taxon>Streptophyta</taxon>
        <taxon>Embryophyta</taxon>
        <taxon>Tracheophyta</taxon>
        <taxon>Spermatophyta</taxon>
        <taxon>Magnoliopsida</taxon>
        <taxon>Liliopsida</taxon>
        <taxon>Poales</taxon>
        <taxon>Poaceae</taxon>
        <taxon>BOP clade</taxon>
        <taxon>Oryzoideae</taxon>
        <taxon>Oryzeae</taxon>
        <taxon>Oryzinae</taxon>
        <taxon>Leersia</taxon>
    </lineage>
</organism>
<feature type="compositionally biased region" description="Basic residues" evidence="1">
    <location>
        <begin position="1048"/>
        <end position="1060"/>
    </location>
</feature>
<dbReference type="Proteomes" id="UP000032180">
    <property type="component" value="Chromosome 8"/>
</dbReference>
<feature type="region of interest" description="Disordered" evidence="1">
    <location>
        <begin position="150"/>
        <end position="184"/>
    </location>
</feature>
<dbReference type="PANTHER" id="PTHR38926:SF74">
    <property type="entry name" value="OS08G0193600 PROTEIN"/>
    <property type="match status" value="1"/>
</dbReference>
<evidence type="ECO:0000259" key="2">
    <source>
        <dbReference type="PROSITE" id="PS50181"/>
    </source>
</evidence>
<dbReference type="PROSITE" id="PS50181">
    <property type="entry name" value="FBOX"/>
    <property type="match status" value="2"/>
</dbReference>
<accession>A0A0D9X590</accession>
<dbReference type="SMART" id="SM00256">
    <property type="entry name" value="FBOX"/>
    <property type="match status" value="2"/>
</dbReference>
<keyword evidence="4" id="KW-1185">Reference proteome</keyword>
<dbReference type="Gene3D" id="3.80.10.10">
    <property type="entry name" value="Ribonuclease Inhibitor"/>
    <property type="match status" value="3"/>
</dbReference>
<dbReference type="Gramene" id="LPERR08G05230.1">
    <property type="protein sequence ID" value="LPERR08G05230.1"/>
    <property type="gene ID" value="LPERR08G05230"/>
</dbReference>
<evidence type="ECO:0000256" key="1">
    <source>
        <dbReference type="SAM" id="MobiDB-lite"/>
    </source>
</evidence>
<evidence type="ECO:0000313" key="3">
    <source>
        <dbReference type="EnsemblPlants" id="LPERR08G05230.1"/>
    </source>
</evidence>
<dbReference type="SUPFAM" id="SSF81383">
    <property type="entry name" value="F-box domain"/>
    <property type="match status" value="4"/>
</dbReference>
<dbReference type="HOGENOM" id="CLU_262674_0_0_1"/>
<dbReference type="PANTHER" id="PTHR38926">
    <property type="entry name" value="F-BOX DOMAIN CONTAINING PROTEIN, EXPRESSED"/>
    <property type="match status" value="1"/>
</dbReference>
<protein>
    <recommendedName>
        <fullName evidence="2">F-box domain-containing protein</fullName>
    </recommendedName>
</protein>
<sequence>MASQSSSRKPPSPSPEWRDWSSPPDDFLLAIFRRTPQSDILRAAGQVCASWRRLASYRGRADEEFLIYLAGKSPSLKSLHVTSWIYISSSKKFVAGVVDYLPLLERLVLSRGYFDAAAPVIRALLDRCPGLELLDAGGCATGALMSTNLKASGGTGPPRPSASSLPSSPLPLNPTSSEPQARSACPGAVRVALSEPSLWRRIDLSAATDADVHPPPEWSAMARAAVDRASAGGCESYRGRADEEFLIYLTGKSPSLRRSTEEFIAGVIRKLLVLEPLVLSPVVGGSFYDASPVMRALLIHCPRLQVLDAGDCFTKKWVGGRMRRRCAERITELRLPEYDPECDCRNKDETLTDRTMRSPPPPPPPPPSPERRNWSSPPDDLLLPIFRRIPQSDILRSAGQVCPSWRRLAVSDPSLWRRIDLPFPAAAAANKDPPPEWRAMAHAAVDRASAGGGGCESYRGRADVEFLIYLAEKSPSLKSLHVTSRLFVKDNKKFVAGVIAKLPLLERLILSGGYFRAAAPVMRALLDCCPRLELLDAGGCTTGALMSTMLKKRCEETIRDLQLPTSDGCCGGCLARAQRYVDKHGDQESDDDGKNKDDDIYNSDDNGDDEMGKRKRTNDETLTDPATMALPPPSPPSPERTDWSSLSTDILLEIFTRIPQPDILLGAGQVCTSWRRVAVTEPSLWRHIDMFTVGEGMFDVPLMTPQAATASRRWRGMARAAVDRSGAGGCESYRGRADGEFLDYLAGKSPSLRSLDVAFTFYVTDGFFDRVKDKLPLLDRPWYTCTVPASFPGRTRTSLKRKRPSPPPPPPPPPPPSSPSPEWKDDWSSPPIDILLAIFIRTPQSNILRVVGHGHVCASWRRLAVSESSLWRRIDLSAATDTDVLSPPRRRRPRRRRRMRVLPRPRADNEFLIYLARKSPSLRSLHVTSWIYISEEEFIAGVIQKLPLLVRLVFSPGGGSFYDAATVMRALLIHCPRLQVLDAGDCFTKKWVSGRMRRRCAERIPELRLTDYDHDSRPQIKCHDKNSSNPLRPPPGTATMAASSSSSCHRRRRGGGGRWRRGRREARDWAWLPPAALLVVLGKLDHIEILMGAGRLVARRGEGPPPPSPPLWRRVDMLNHAELFFEVDLHAMAVPAARRSDGLCEAFWGEYAGDDRFIRFLAGRAPLLKSLRFISCYDVCQEAFMEAIRSFPLLEELELSLSPNVYGEAYNVVGESCPNLKRFRLSKMGFISIEGGGFDKDEEAMGIAKMPELRSLQLFNCELTNAGLVTILDSCIHLESLDMLQC</sequence>
<dbReference type="InterPro" id="IPR032675">
    <property type="entry name" value="LRR_dom_sf"/>
</dbReference>
<feature type="region of interest" description="Disordered" evidence="1">
    <location>
        <begin position="1"/>
        <end position="22"/>
    </location>
</feature>
<reference evidence="3 4" key="1">
    <citation type="submission" date="2012-08" db="EMBL/GenBank/DDBJ databases">
        <title>Oryza genome evolution.</title>
        <authorList>
            <person name="Wing R.A."/>
        </authorList>
    </citation>
    <scope>NUCLEOTIDE SEQUENCE</scope>
</reference>
<dbReference type="EnsemblPlants" id="LPERR08G05230.1">
    <property type="protein sequence ID" value="LPERR08G05230.1"/>
    <property type="gene ID" value="LPERR08G05230"/>
</dbReference>
<feature type="compositionally biased region" description="Acidic residues" evidence="1">
    <location>
        <begin position="600"/>
        <end position="609"/>
    </location>
</feature>
<feature type="region of interest" description="Disordered" evidence="1">
    <location>
        <begin position="344"/>
        <end position="376"/>
    </location>
</feature>
<feature type="compositionally biased region" description="Basic and acidic residues" evidence="1">
    <location>
        <begin position="584"/>
        <end position="599"/>
    </location>
</feature>
<name>A0A0D9X590_9ORYZ</name>
<dbReference type="Pfam" id="PF12937">
    <property type="entry name" value="F-box-like"/>
    <property type="match status" value="3"/>
</dbReference>